<protein>
    <submittedName>
        <fullName evidence="2 3">Uncharacterized protein</fullName>
    </submittedName>
</protein>
<reference evidence="3" key="3">
    <citation type="submission" date="2018-08" db="UniProtKB">
        <authorList>
            <consortium name="EnsemblPlants"/>
        </authorList>
    </citation>
    <scope>IDENTIFICATION</scope>
    <source>
        <strain evidence="3">cv. Bd21</strain>
    </source>
</reference>
<dbReference type="Gramene" id="PNT63402">
    <property type="protein sequence ID" value="PNT63402"/>
    <property type="gene ID" value="BRADI_4g15183v3"/>
</dbReference>
<dbReference type="AlphaFoldDB" id="A0A2K2CN04"/>
<feature type="transmembrane region" description="Helical" evidence="1">
    <location>
        <begin position="16"/>
        <end position="36"/>
    </location>
</feature>
<gene>
    <name evidence="2" type="ORF">BRADI_4g15183v3</name>
</gene>
<keyword evidence="1" id="KW-0472">Membrane</keyword>
<sequence length="66" mass="7445">MLCDGNKEGLVPLASWWPRVFMCFACCGFQWVIFLVEAGLLVGSNRHESWVSCLVPSKNMELAGYF</sequence>
<keyword evidence="1" id="KW-0812">Transmembrane</keyword>
<evidence type="ECO:0000256" key="1">
    <source>
        <dbReference type="SAM" id="Phobius"/>
    </source>
</evidence>
<dbReference type="Proteomes" id="UP000008810">
    <property type="component" value="Chromosome 4"/>
</dbReference>
<name>A0A2K2CN04_BRADI</name>
<keyword evidence="4" id="KW-1185">Reference proteome</keyword>
<reference evidence="2 3" key="1">
    <citation type="journal article" date="2010" name="Nature">
        <title>Genome sequencing and analysis of the model grass Brachypodium distachyon.</title>
        <authorList>
            <consortium name="International Brachypodium Initiative"/>
        </authorList>
    </citation>
    <scope>NUCLEOTIDE SEQUENCE [LARGE SCALE GENOMIC DNA]</scope>
    <source>
        <strain evidence="2 3">Bd21</strain>
    </source>
</reference>
<dbReference type="EnsemblPlants" id="PNT63402">
    <property type="protein sequence ID" value="PNT63402"/>
    <property type="gene ID" value="BRADI_4g15183v3"/>
</dbReference>
<dbReference type="EMBL" id="CM000883">
    <property type="protein sequence ID" value="PNT63402.1"/>
    <property type="molecule type" value="Genomic_DNA"/>
</dbReference>
<keyword evidence="1" id="KW-1133">Transmembrane helix</keyword>
<proteinExistence type="predicted"/>
<evidence type="ECO:0000313" key="2">
    <source>
        <dbReference type="EMBL" id="PNT63402.1"/>
    </source>
</evidence>
<evidence type="ECO:0000313" key="4">
    <source>
        <dbReference type="Proteomes" id="UP000008810"/>
    </source>
</evidence>
<reference evidence="2" key="2">
    <citation type="submission" date="2017-06" db="EMBL/GenBank/DDBJ databases">
        <title>WGS assembly of Brachypodium distachyon.</title>
        <authorList>
            <consortium name="The International Brachypodium Initiative"/>
            <person name="Lucas S."/>
            <person name="Harmon-Smith M."/>
            <person name="Lail K."/>
            <person name="Tice H."/>
            <person name="Grimwood J."/>
            <person name="Bruce D."/>
            <person name="Barry K."/>
            <person name="Shu S."/>
            <person name="Lindquist E."/>
            <person name="Wang M."/>
            <person name="Pitluck S."/>
            <person name="Vogel J.P."/>
            <person name="Garvin D.F."/>
            <person name="Mockler T.C."/>
            <person name="Schmutz J."/>
            <person name="Rokhsar D."/>
            <person name="Bevan M.W."/>
        </authorList>
    </citation>
    <scope>NUCLEOTIDE SEQUENCE</scope>
    <source>
        <strain evidence="2">Bd21</strain>
    </source>
</reference>
<organism evidence="2">
    <name type="scientific">Brachypodium distachyon</name>
    <name type="common">Purple false brome</name>
    <name type="synonym">Trachynia distachya</name>
    <dbReference type="NCBI Taxonomy" id="15368"/>
    <lineage>
        <taxon>Eukaryota</taxon>
        <taxon>Viridiplantae</taxon>
        <taxon>Streptophyta</taxon>
        <taxon>Embryophyta</taxon>
        <taxon>Tracheophyta</taxon>
        <taxon>Spermatophyta</taxon>
        <taxon>Magnoliopsida</taxon>
        <taxon>Liliopsida</taxon>
        <taxon>Poales</taxon>
        <taxon>Poaceae</taxon>
        <taxon>BOP clade</taxon>
        <taxon>Pooideae</taxon>
        <taxon>Stipodae</taxon>
        <taxon>Brachypodieae</taxon>
        <taxon>Brachypodium</taxon>
    </lineage>
</organism>
<dbReference type="InParanoid" id="A0A2K2CN04"/>
<evidence type="ECO:0000313" key="3">
    <source>
        <dbReference type="EnsemblPlants" id="PNT63402"/>
    </source>
</evidence>
<accession>A0A2K2CN04</accession>